<protein>
    <recommendedName>
        <fullName evidence="12">L-dopachrome isomerase</fullName>
        <ecNumber evidence="9">5.3.2.1</ecNumber>
        <ecNumber evidence="8">5.3.3.12</ecNumber>
    </recommendedName>
    <alternativeName>
        <fullName evidence="10">L-dopachrome tautomerase</fullName>
    </alternativeName>
    <alternativeName>
        <fullName evidence="11">Phenylpyruvate tautomerase</fullName>
    </alternativeName>
</protein>
<evidence type="ECO:0000256" key="1">
    <source>
        <dbReference type="ARBA" id="ARBA00004613"/>
    </source>
</evidence>
<dbReference type="SUPFAM" id="SSF55331">
    <property type="entry name" value="Tautomerase/MIF"/>
    <property type="match status" value="1"/>
</dbReference>
<comment type="similarity">
    <text evidence="2">Belongs to the MIF family.</text>
</comment>
<dbReference type="Gene3D" id="3.30.429.10">
    <property type="entry name" value="Macrophage Migration Inhibitory Factor"/>
    <property type="match status" value="1"/>
</dbReference>
<keyword evidence="14" id="KW-1185">Reference proteome</keyword>
<reference evidence="13" key="1">
    <citation type="submission" date="2021-02" db="EMBL/GenBank/DDBJ databases">
        <authorList>
            <person name="Nowell W R."/>
        </authorList>
    </citation>
    <scope>NUCLEOTIDE SEQUENCE</scope>
    <source>
        <strain evidence="13">Ploen Becks lab</strain>
    </source>
</reference>
<evidence type="ECO:0000256" key="5">
    <source>
        <dbReference type="ARBA" id="ARBA00023235"/>
    </source>
</evidence>
<keyword evidence="5" id="KW-0413">Isomerase</keyword>
<proteinExistence type="inferred from homology"/>
<dbReference type="InterPro" id="IPR014347">
    <property type="entry name" value="Tautomerase/MIF_sf"/>
</dbReference>
<name>A0A813QUF2_9BILA</name>
<evidence type="ECO:0000256" key="4">
    <source>
        <dbReference type="ARBA" id="ARBA00022525"/>
    </source>
</evidence>
<dbReference type="PANTHER" id="PTHR11954">
    <property type="entry name" value="D-DOPACHROME DECARBOXYLASE"/>
    <property type="match status" value="1"/>
</dbReference>
<evidence type="ECO:0000313" key="13">
    <source>
        <dbReference type="EMBL" id="CAF0771982.1"/>
    </source>
</evidence>
<dbReference type="GO" id="GO:0004167">
    <property type="term" value="F:dopachrome isomerase activity"/>
    <property type="evidence" value="ECO:0007669"/>
    <property type="project" value="UniProtKB-EC"/>
</dbReference>
<dbReference type="GO" id="GO:0005615">
    <property type="term" value="C:extracellular space"/>
    <property type="evidence" value="ECO:0007669"/>
    <property type="project" value="UniProtKB-KW"/>
</dbReference>
<dbReference type="GO" id="GO:0005125">
    <property type="term" value="F:cytokine activity"/>
    <property type="evidence" value="ECO:0007669"/>
    <property type="project" value="UniProtKB-KW"/>
</dbReference>
<accession>A0A813QUF2</accession>
<dbReference type="InterPro" id="IPR001398">
    <property type="entry name" value="Macrophage_inhib_fac"/>
</dbReference>
<keyword evidence="4" id="KW-0964">Secreted</keyword>
<evidence type="ECO:0000256" key="9">
    <source>
        <dbReference type="ARBA" id="ARBA00039086"/>
    </source>
</evidence>
<evidence type="ECO:0000256" key="11">
    <source>
        <dbReference type="ARBA" id="ARBA00041912"/>
    </source>
</evidence>
<organism evidence="13 14">
    <name type="scientific">Brachionus calyciflorus</name>
    <dbReference type="NCBI Taxonomy" id="104777"/>
    <lineage>
        <taxon>Eukaryota</taxon>
        <taxon>Metazoa</taxon>
        <taxon>Spiralia</taxon>
        <taxon>Gnathifera</taxon>
        <taxon>Rotifera</taxon>
        <taxon>Eurotatoria</taxon>
        <taxon>Monogononta</taxon>
        <taxon>Pseudotrocha</taxon>
        <taxon>Ploima</taxon>
        <taxon>Brachionidae</taxon>
        <taxon>Brachionus</taxon>
    </lineage>
</organism>
<dbReference type="GO" id="GO:0050178">
    <property type="term" value="F:phenylpyruvate tautomerase activity"/>
    <property type="evidence" value="ECO:0007669"/>
    <property type="project" value="UniProtKB-EC"/>
</dbReference>
<dbReference type="OrthoDB" id="255819at2759"/>
<comment type="subcellular location">
    <subcellularLocation>
        <location evidence="1">Secreted</location>
    </subcellularLocation>
</comment>
<dbReference type="AlphaFoldDB" id="A0A813QUF2"/>
<dbReference type="PANTHER" id="PTHR11954:SF6">
    <property type="entry name" value="MACROPHAGE MIGRATION INHIBITORY FACTOR"/>
    <property type="match status" value="1"/>
</dbReference>
<dbReference type="EC" id="5.3.2.1" evidence="9"/>
<evidence type="ECO:0000256" key="2">
    <source>
        <dbReference type="ARBA" id="ARBA00005851"/>
    </source>
</evidence>
<sequence>MPFLRMITNVPESKIPPDFNDHMTEILQTILNKPKEYCQVQIIPEQILTFGGSHEPCALLFLMSVGRLGALENKLYSEIIMAELESCLGILPHLTYINFVDPKPSDISFNIYD</sequence>
<dbReference type="Proteomes" id="UP000663879">
    <property type="component" value="Unassembled WGS sequence"/>
</dbReference>
<gene>
    <name evidence="13" type="ORF">OXX778_LOCUS5000</name>
</gene>
<evidence type="ECO:0000256" key="12">
    <source>
        <dbReference type="ARBA" id="ARBA00042730"/>
    </source>
</evidence>
<evidence type="ECO:0000256" key="6">
    <source>
        <dbReference type="ARBA" id="ARBA00036735"/>
    </source>
</evidence>
<comment type="catalytic activity">
    <reaction evidence="6">
        <text>3-phenylpyruvate = enol-phenylpyruvate</text>
        <dbReference type="Rhea" id="RHEA:17097"/>
        <dbReference type="ChEBI" id="CHEBI:16815"/>
        <dbReference type="ChEBI" id="CHEBI:18005"/>
        <dbReference type="EC" id="5.3.2.1"/>
    </reaction>
</comment>
<dbReference type="Pfam" id="PF01187">
    <property type="entry name" value="MIF"/>
    <property type="match status" value="1"/>
</dbReference>
<comment type="catalytic activity">
    <reaction evidence="7">
        <text>L-dopachrome = 5,6-dihydroxyindole-2-carboxylate</text>
        <dbReference type="Rhea" id="RHEA:13041"/>
        <dbReference type="ChEBI" id="CHEBI:16875"/>
        <dbReference type="ChEBI" id="CHEBI:57509"/>
        <dbReference type="EC" id="5.3.3.12"/>
    </reaction>
</comment>
<evidence type="ECO:0000256" key="3">
    <source>
        <dbReference type="ARBA" id="ARBA00022514"/>
    </source>
</evidence>
<evidence type="ECO:0000313" key="14">
    <source>
        <dbReference type="Proteomes" id="UP000663879"/>
    </source>
</evidence>
<comment type="caution">
    <text evidence="13">The sequence shown here is derived from an EMBL/GenBank/DDBJ whole genome shotgun (WGS) entry which is preliminary data.</text>
</comment>
<keyword evidence="3" id="KW-0202">Cytokine</keyword>
<evidence type="ECO:0000256" key="10">
    <source>
        <dbReference type="ARBA" id="ARBA00041631"/>
    </source>
</evidence>
<dbReference type="EC" id="5.3.3.12" evidence="8"/>
<dbReference type="EMBL" id="CAJNOC010000523">
    <property type="protein sequence ID" value="CAF0771982.1"/>
    <property type="molecule type" value="Genomic_DNA"/>
</dbReference>
<evidence type="ECO:0000256" key="8">
    <source>
        <dbReference type="ARBA" id="ARBA00038932"/>
    </source>
</evidence>
<evidence type="ECO:0000256" key="7">
    <source>
        <dbReference type="ARBA" id="ARBA00036823"/>
    </source>
</evidence>